<organism evidence="2 3">
    <name type="scientific">Patella caerulea</name>
    <name type="common">Rayed Mediterranean limpet</name>
    <dbReference type="NCBI Taxonomy" id="87958"/>
    <lineage>
        <taxon>Eukaryota</taxon>
        <taxon>Metazoa</taxon>
        <taxon>Spiralia</taxon>
        <taxon>Lophotrochozoa</taxon>
        <taxon>Mollusca</taxon>
        <taxon>Gastropoda</taxon>
        <taxon>Patellogastropoda</taxon>
        <taxon>Patelloidea</taxon>
        <taxon>Patellidae</taxon>
        <taxon>Patella</taxon>
    </lineage>
</organism>
<evidence type="ECO:0000256" key="1">
    <source>
        <dbReference type="SAM" id="MobiDB-lite"/>
    </source>
</evidence>
<dbReference type="SUPFAM" id="SSF47473">
    <property type="entry name" value="EF-hand"/>
    <property type="match status" value="1"/>
</dbReference>
<gene>
    <name evidence="2" type="ORF">SNE40_019501</name>
</gene>
<dbReference type="InterPro" id="IPR001611">
    <property type="entry name" value="Leu-rich_rpt"/>
</dbReference>
<keyword evidence="3" id="KW-1185">Reference proteome</keyword>
<dbReference type="Pfam" id="PF13516">
    <property type="entry name" value="LRR_6"/>
    <property type="match status" value="4"/>
</dbReference>
<dbReference type="PANTHER" id="PTHR24114:SF2">
    <property type="entry name" value="F-BOX DOMAIN-CONTAINING PROTEIN-RELATED"/>
    <property type="match status" value="1"/>
</dbReference>
<dbReference type="InterPro" id="IPR011992">
    <property type="entry name" value="EF-hand-dom_pair"/>
</dbReference>
<accession>A0AAN8J9J8</accession>
<sequence>MATCILPTIFEVSEYSDSCTPNSLPEVDTGTDSDFYDTDLETEEIANYGQKDNDKDKDSTPRAEDIYICKNVYLESCRVDYKKDWCKQEIVPQTRIVDSLASKTINLQYRSLGASHMTPLAKSLQNNMRVERLILDGCDIQAEGMQYLAEGLADNVTVQFLNLANNNLRYEGAKWVAYLLLKNKIIKHVILSGNKFGDDTAKFIGGIIEVNNSVTYLDLSHNEFREKGGQIIGAALGENYRLDTLRLGWNGLRNQGAVAIGQSLQYNDTLKVLDVNMNGFGYGGSLALKISLKENTTLRELDVSNNSINWKGAHLISQGLHDNTGLEILRIGKNSLTTTGCMDLVEAISHENSSLKLLDLQSVSVTDETELLAAAISSQREFRIQHGGVVTCPDTLGIREDKEPNHMAKLMKFIKSSMIRPLELLRDFDKTTKNSVSEDEFVKRMVKVGVPLHKFQMRELAREVCGQNGTDDVDYKKLSDAVTDQILRSRESVYKERDEKRRLKAYNESILGSGLPALDIASKGHGRRTASDASPLLTNREGSLSDSQSITMTSFPLILDSLLVGKLATDEGIDMVDSSKSTAKLLLSRPLGDVSKKEKKKKKIKRKKRPLEHPEGGTCVEVYS</sequence>
<feature type="region of interest" description="Disordered" evidence="1">
    <location>
        <begin position="522"/>
        <end position="543"/>
    </location>
</feature>
<proteinExistence type="predicted"/>
<name>A0AAN8J9J8_PATCE</name>
<comment type="caution">
    <text evidence="2">The sequence shown here is derived from an EMBL/GenBank/DDBJ whole genome shotgun (WGS) entry which is preliminary data.</text>
</comment>
<reference evidence="2 3" key="1">
    <citation type="submission" date="2024-01" db="EMBL/GenBank/DDBJ databases">
        <title>The genome of the rayed Mediterranean limpet Patella caerulea (Linnaeus, 1758).</title>
        <authorList>
            <person name="Anh-Thu Weber A."/>
            <person name="Halstead-Nussloch G."/>
        </authorList>
    </citation>
    <scope>NUCLEOTIDE SEQUENCE [LARGE SCALE GENOMIC DNA]</scope>
    <source>
        <strain evidence="2">AATW-2023a</strain>
        <tissue evidence="2">Whole specimen</tissue>
    </source>
</reference>
<dbReference type="Proteomes" id="UP001347796">
    <property type="component" value="Unassembled WGS sequence"/>
</dbReference>
<dbReference type="AlphaFoldDB" id="A0AAN8J9J8"/>
<feature type="compositionally biased region" description="Basic residues" evidence="1">
    <location>
        <begin position="597"/>
        <end position="610"/>
    </location>
</feature>
<dbReference type="PANTHER" id="PTHR24114">
    <property type="entry name" value="LEUCINE RICH REPEAT FAMILY PROTEIN"/>
    <property type="match status" value="1"/>
</dbReference>
<dbReference type="EMBL" id="JAZGQO010000014">
    <property type="protein sequence ID" value="KAK6171278.1"/>
    <property type="molecule type" value="Genomic_DNA"/>
</dbReference>
<evidence type="ECO:0000313" key="3">
    <source>
        <dbReference type="Proteomes" id="UP001347796"/>
    </source>
</evidence>
<dbReference type="SUPFAM" id="SSF52047">
    <property type="entry name" value="RNI-like"/>
    <property type="match status" value="1"/>
</dbReference>
<dbReference type="SMART" id="SM00368">
    <property type="entry name" value="LRR_RI"/>
    <property type="match status" value="8"/>
</dbReference>
<protein>
    <submittedName>
        <fullName evidence="2">Uncharacterized protein</fullName>
    </submittedName>
</protein>
<evidence type="ECO:0000313" key="2">
    <source>
        <dbReference type="EMBL" id="KAK6171278.1"/>
    </source>
</evidence>
<dbReference type="InterPro" id="IPR032675">
    <property type="entry name" value="LRR_dom_sf"/>
</dbReference>
<feature type="region of interest" description="Disordered" evidence="1">
    <location>
        <begin position="591"/>
        <end position="624"/>
    </location>
</feature>
<dbReference type="Gene3D" id="3.80.10.10">
    <property type="entry name" value="Ribonuclease Inhibitor"/>
    <property type="match status" value="1"/>
</dbReference>
<dbReference type="InterPro" id="IPR052394">
    <property type="entry name" value="LRR-containing"/>
</dbReference>